<accession>A0A150MG92</accession>
<proteinExistence type="predicted"/>
<dbReference type="Proteomes" id="UP000075324">
    <property type="component" value="Unassembled WGS sequence"/>
</dbReference>
<evidence type="ECO:0000313" key="2">
    <source>
        <dbReference type="Proteomes" id="UP000075324"/>
    </source>
</evidence>
<organism evidence="1 2">
    <name type="scientific">Parageobacillus toebii</name>
    <dbReference type="NCBI Taxonomy" id="153151"/>
    <lineage>
        <taxon>Bacteria</taxon>
        <taxon>Bacillati</taxon>
        <taxon>Bacillota</taxon>
        <taxon>Bacilli</taxon>
        <taxon>Bacillales</taxon>
        <taxon>Anoxybacillaceae</taxon>
        <taxon>Parageobacillus</taxon>
    </lineage>
</organism>
<comment type="caution">
    <text evidence="1">The sequence shown here is derived from an EMBL/GenBank/DDBJ whole genome shotgun (WGS) entry which is preliminary data.</text>
</comment>
<dbReference type="PATRIC" id="fig|153151.4.peg.1640"/>
<sequence length="45" mass="5045">MEDIGLGLVDLIKAVKGLIKNRLRFYRSNVERVDLDGGMKYGSGF</sequence>
<evidence type="ECO:0000313" key="1">
    <source>
        <dbReference type="EMBL" id="KYD23466.1"/>
    </source>
</evidence>
<name>A0A150MG92_9BACL</name>
<dbReference type="AlphaFoldDB" id="A0A150MG92"/>
<dbReference type="EMBL" id="LQYW01000165">
    <property type="protein sequence ID" value="KYD23466.1"/>
    <property type="molecule type" value="Genomic_DNA"/>
</dbReference>
<reference evidence="1 2" key="1">
    <citation type="submission" date="2016-01" db="EMBL/GenBank/DDBJ databases">
        <title>Draft Genome Sequences of Seven Thermophilic Sporeformers Isolated from Foods.</title>
        <authorList>
            <person name="Berendsen E.M."/>
            <person name="Wells-Bennik M.H."/>
            <person name="Krawcyk A.O."/>
            <person name="De Jong A."/>
            <person name="Holsappel S."/>
            <person name="Eijlander R.T."/>
            <person name="Kuipers O.P."/>
        </authorList>
    </citation>
    <scope>NUCLEOTIDE SEQUENCE [LARGE SCALE GENOMIC DNA]</scope>
    <source>
        <strain evidence="1 2">B4110</strain>
    </source>
</reference>
<gene>
    <name evidence="1" type="ORF">B4110_3220</name>
</gene>
<protein>
    <submittedName>
        <fullName evidence="1">Uncharacterized protein</fullName>
    </submittedName>
</protein>